<keyword evidence="21 33" id="KW-1164">Virus endocytosis by host</keyword>
<evidence type="ECO:0000256" key="5">
    <source>
        <dbReference type="ARBA" id="ARBA00004578"/>
    </source>
</evidence>
<accession>H9XQ18</accession>
<dbReference type="GO" id="GO:0005198">
    <property type="term" value="F:structural molecule activity"/>
    <property type="evidence" value="ECO:0007669"/>
    <property type="project" value="UniProtKB-UniRule"/>
</dbReference>
<feature type="region of interest" description="V2" evidence="33">
    <location>
        <begin position="151"/>
        <end position="190"/>
    </location>
</feature>
<keyword evidence="24 33" id="KW-0175">Coiled coil</keyword>
<evidence type="ECO:0000256" key="9">
    <source>
        <dbReference type="ARBA" id="ARBA00022511"/>
    </source>
</evidence>
<evidence type="ECO:0000256" key="18">
    <source>
        <dbReference type="ARBA" id="ARBA00022844"/>
    </source>
</evidence>
<feature type="chain" id="PRO_5042641409" description="Transmembrane protein gp41" evidence="33">
    <location>
        <begin position="505"/>
        <end position="850"/>
    </location>
</feature>
<evidence type="ECO:0000256" key="11">
    <source>
        <dbReference type="ARBA" id="ARBA00022581"/>
    </source>
</evidence>
<comment type="domain">
    <text evidence="33">The CD4-binding region is targeted by the antibody b12.</text>
</comment>
<keyword evidence="13 33" id="KW-0165">Cleavage on pair of basic residues</keyword>
<evidence type="ECO:0000256" key="16">
    <source>
        <dbReference type="ARBA" id="ARBA00022729"/>
    </source>
</evidence>
<keyword evidence="10 33" id="KW-1165">Clathrin-mediated endocytosis of virus by host</keyword>
<keyword evidence="25 33" id="KW-0472">Membrane</keyword>
<comment type="function">
    <text evidence="33">Envelope glycoprotein gp160: Oligomerizes in the host endoplasmic reticulum into predominantly trimers. In a second time, gp160 transits in the host Golgi, where glycosylation is completed. The precursor is then proteolytically cleaved in the trans-Golgi and thereby activated by cellular furin or furin-like proteases to produce gp120 and gp41.</text>
</comment>
<keyword evidence="27 33" id="KW-1015">Disulfide bond</keyword>
<keyword evidence="20 33" id="KW-0261">Viral envelope protein</keyword>
<comment type="subcellular location">
    <molecule>Surface protein gp120</molecule>
    <subcellularLocation>
        <location evidence="33">Virion membrane</location>
        <topology evidence="33">Peripheral membrane protein</topology>
    </subcellularLocation>
    <subcellularLocation>
        <location evidence="33">Host cell membrane</location>
        <topology evidence="33">Peripheral membrane protein</topology>
    </subcellularLocation>
    <subcellularLocation>
        <location evidence="33">Host endosome membrane</location>
        <topology evidence="33">Single-pass type I membrane protein</topology>
    </subcellularLocation>
    <text evidence="33">The surface protein is not anchored to the viral envelope, but associates with the extravirion surface through its binding to TM. It is probably concentrated at the site of budding and incorporated into the virions possibly by contacts between the cytoplasmic tail of Env and the N-terminus of Gag.</text>
</comment>
<feature type="disulfide bond" evidence="33">
    <location>
        <begin position="53"/>
        <end position="73"/>
    </location>
</feature>
<feature type="domain" description="Human immunodeficiency virus 1 envelope glycoprotein Gp120" evidence="36">
    <location>
        <begin position="146"/>
        <end position="504"/>
    </location>
</feature>
<dbReference type="GO" id="GO:1903908">
    <property type="term" value="P:positive regulation of plasma membrane raft polarization"/>
    <property type="evidence" value="ECO:0007669"/>
    <property type="project" value="UniProtKB-UniRule"/>
</dbReference>
<keyword evidence="26 33" id="KW-0564">Palmitate</keyword>
<dbReference type="Gene3D" id="1.10.287.210">
    <property type="match status" value="1"/>
</dbReference>
<dbReference type="Gene3D" id="2.170.40.20">
    <property type="entry name" value="Human immunodeficiency virus 1, Gp160, envelope glycoprotein"/>
    <property type="match status" value="2"/>
</dbReference>
<evidence type="ECO:0000256" key="29">
    <source>
        <dbReference type="ARBA" id="ARBA00023280"/>
    </source>
</evidence>
<dbReference type="InterPro" id="IPR036377">
    <property type="entry name" value="Gp120_core_sf"/>
</dbReference>
<feature type="disulfide bond" evidence="33">
    <location>
        <begin position="592"/>
        <end position="598"/>
    </location>
</feature>
<dbReference type="FunFam" id="1.20.5.490:FF:000001">
    <property type="entry name" value="Envelope glycoprotein gp160"/>
    <property type="match status" value="1"/>
</dbReference>
<evidence type="ECO:0000256" key="4">
    <source>
        <dbReference type="ARBA" id="ARBA00004563"/>
    </source>
</evidence>
<evidence type="ECO:0000256" key="3">
    <source>
        <dbReference type="ARBA" id="ARBA00004505"/>
    </source>
</evidence>
<dbReference type="Pfam" id="PF00516">
    <property type="entry name" value="GP120"/>
    <property type="match status" value="2"/>
</dbReference>
<evidence type="ECO:0000256" key="10">
    <source>
        <dbReference type="ARBA" id="ARBA00022570"/>
    </source>
</evidence>
<keyword evidence="8 33" id="KW-1170">Fusion of virus membrane with host endosomal membrane</keyword>
<keyword evidence="28 33" id="KW-0325">Glycoprotein</keyword>
<comment type="subunit">
    <text evidence="33">The mature envelope protein (Env) consists of a homotrimer of non-covalently associated gp120-gp41 heterodimers. The resulting complex protrudes from the virus surface as a spike. There seems to be as few as 10 spikes on the average virion. Surface protein gp120 interacts with host CD4, CCR5 and CXCR4. Gp120 also interacts with the C-type lectins CD209/DC-SIGN and CLEC4M/DC-SIGNR (collectively referred to as DC-SIGN(R)). Gp120 and gp41 interact with GalCer. Gp120 interacts with host ITGA4/ITGB7 complex; on CD4+ T-cells, this interaction results in rapid activation of integrin ITGAL/LFA-1, which facilitates efficient cell-to-cell spreading of HIV-1. Gp120 interacts with cell-associated heparan sulfate; this interaction increases virus infectivity on permissive cells and may be involved in infection of CD4- cells.</text>
</comment>
<dbReference type="GO" id="GO:1903911">
    <property type="term" value="P:positive regulation of receptor clustering"/>
    <property type="evidence" value="ECO:0007669"/>
    <property type="project" value="UniProtKB-UniRule"/>
</dbReference>
<keyword evidence="7 33" id="KW-1168">Fusion of virus membrane with host membrane</keyword>
<evidence type="ECO:0000313" key="38">
    <source>
        <dbReference type="EMBL" id="AFH01329.1"/>
    </source>
</evidence>
<comment type="PTM">
    <text evidence="33">Highly glycosylated by host. The high number of glycan on the protein is reffered to as 'glycan shield' because it contributes to hide protein sequence from adaptive immune system.</text>
</comment>
<evidence type="ECO:0000256" key="23">
    <source>
        <dbReference type="ARBA" id="ARBA00023046"/>
    </source>
</evidence>
<feature type="topological domain" description="Cytoplasmic" evidence="33">
    <location>
        <begin position="700"/>
        <end position="850"/>
    </location>
</feature>
<keyword evidence="14 33" id="KW-0812">Transmembrane</keyword>
<comment type="PTM">
    <text evidence="33">Specific enzymatic cleavages in vivo yield mature proteins. Envelope glycoproteins are synthesized as a inactive precursor that is heavily N-glycosylated and processed likely by host cell furin in the Golgi to yield the mature SU and TM proteins. The cleavage site between SU and TM requires the minimal sequence [KR]-X-[KR]-R. About 2 of the 9 disulfide bonds of gp41 are reduced by P4HB/PDI, following binding to CD4 receptor.</text>
</comment>
<feature type="compositionally biased region" description="Basic and acidic residues" evidence="35">
    <location>
        <begin position="720"/>
        <end position="737"/>
    </location>
</feature>
<dbReference type="SUPFAM" id="SSF58069">
    <property type="entry name" value="Virus ectodomain"/>
    <property type="match status" value="1"/>
</dbReference>
<feature type="disulfide bond" evidence="33">
    <location>
        <begin position="222"/>
        <end position="233"/>
    </location>
</feature>
<comment type="miscellaneous">
    <text evidence="33">Inhibitors targeting HIV-1 viral envelope proteins are used as antiretroviral drugs. Attachment of virions to the cell surface via non-specific interactions and CD4 binding can be blocked by inhibitors that include cyanovirin-N, cyclotriazadisulfonamide analogs, PRO 2000, TNX 355 and PRO 542. In addition, BMS 806 can block CD4-induced conformational changes. Env interactions with the coreceptor molecules can be targeted by CCR5 antagonists including SCH-D, maraviroc (UK 427857) and aplaviroc (GW 873140), and the CXCR4 antagonist AMD 070. Fusion of viral and cellular membranes can be inhibited by peptides such as enfuvirtide and tifuvirtide (T 1249). Resistance to inhibitors associated with mutations in Env are observed. Most of the time, single mutations confer only a modest reduction in drug susceptibility. Combination of several mutations is usually required to develop a high-level drug resistance.</text>
</comment>
<dbReference type="FunFam" id="1.10.287.210:FF:000001">
    <property type="entry name" value="Envelope glycoprotein gp160"/>
    <property type="match status" value="1"/>
</dbReference>
<feature type="lipid moiety-binding region" description="S-palmitoyl cysteine; by host" evidence="33">
    <location>
        <position position="831"/>
    </location>
</feature>
<keyword evidence="29 33" id="KW-0899">Viral immunoevasion</keyword>
<evidence type="ECO:0000256" key="12">
    <source>
        <dbReference type="ARBA" id="ARBA00022595"/>
    </source>
</evidence>
<comment type="subunit">
    <text evidence="32">The mature envelope protein (Env) consists of a homotrimer of non-covalently associated gp120-gp41 heterodimers. The resulting complex protrudes from the virus surface as a spike. There seems to be as few as 10 spikes on the average virion. Interacts with host CD4, CCR5 and CXCR4. Gp120 also interacts with the C-type lectins CD209/DC-SIGN and CLEC4M/DC-SIGNR (collectively referred to as DC-SIGN(R)). Gp120 and gp41 interact with GalCer. Gp120 interacts with host ITGA4/ITGB7 complex; on CD4+ T-cells, this interaction results in rapid activation of integrin ITGAL/LFA-1, which facilitates efficient cell-to-cell spreading of HIV-1. Gp120 interacts with cell-associated heparan sulfate; this interaction increases virus infectivity on permissive cells and may be involved in infection of CD4- cells.</text>
</comment>
<evidence type="ECO:0000256" key="8">
    <source>
        <dbReference type="ARBA" id="ARBA00022510"/>
    </source>
</evidence>
<evidence type="ECO:0000259" key="37">
    <source>
        <dbReference type="Pfam" id="PF00517"/>
    </source>
</evidence>
<evidence type="ECO:0000256" key="32">
    <source>
        <dbReference type="ARBA" id="ARBA00062028"/>
    </source>
</evidence>
<comment type="PTM">
    <text evidence="33">Palmitoylation of the transmembrane protein and of Env polyprotein (prior to its proteolytic cleavage) is essential for their association with host cell membrane lipid rafts. Palmitoylation is therefore required for envelope trafficking to classical lipid rafts, but not for viral replication.</text>
</comment>
<keyword evidence="16 33" id="KW-0732">Signal</keyword>
<keyword evidence="15 33" id="KW-0053">Apoptosis</keyword>
<comment type="subcellular location">
    <subcellularLocation>
        <location evidence="3">Host cell membrane</location>
        <topology evidence="3">Peripheral membrane protein</topology>
    </subcellularLocation>
    <subcellularLocation>
        <location evidence="1">Host cell membrane</location>
        <topology evidence="1">Single-pass type I membrane protein</topology>
    </subcellularLocation>
    <subcellularLocation>
        <location evidence="2">Host endosome membrane</location>
        <topology evidence="2">Peripheral membrane protein</topology>
    </subcellularLocation>
    <subcellularLocation>
        <location evidence="5">Host endosome membrane</location>
        <topology evidence="5">Single-pass type I membrane protein</topology>
    </subcellularLocation>
    <subcellularLocation>
        <location evidence="6">Virion membrane</location>
        <topology evidence="6">Peripheral membrane protein</topology>
    </subcellularLocation>
    <subcellularLocation>
        <location evidence="4">Virion membrane</location>
        <topology evidence="4">Single-pass type I membrane protein</topology>
    </subcellularLocation>
</comment>
<evidence type="ECO:0000259" key="36">
    <source>
        <dbReference type="Pfam" id="PF00516"/>
    </source>
</evidence>
<evidence type="ECO:0000256" key="19">
    <source>
        <dbReference type="ARBA" id="ARBA00022870"/>
    </source>
</evidence>
<evidence type="ECO:0000256" key="21">
    <source>
        <dbReference type="ARBA" id="ARBA00022890"/>
    </source>
</evidence>
<evidence type="ECO:0000256" key="1">
    <source>
        <dbReference type="ARBA" id="ARBA00004402"/>
    </source>
</evidence>
<comment type="domain">
    <text evidence="33">The YXXL motif is involved in determining the exact site of viral release at the surface of infected mononuclear cells and promotes endocytosis. YXXL and di-leucine endocytosis motifs interact directly or indirectly with the clathrin adapter complexes, opperate independently, and their activities are not additive.</text>
</comment>
<dbReference type="GO" id="GO:0052031">
    <property type="term" value="P:symbiont-mediated perturbation of host defense response"/>
    <property type="evidence" value="ECO:0007669"/>
    <property type="project" value="UniProtKB-UniRule"/>
</dbReference>
<dbReference type="EMBL" id="JQ085295">
    <property type="protein sequence ID" value="AFH01329.1"/>
    <property type="molecule type" value="Genomic_RNA"/>
</dbReference>
<dbReference type="GO" id="GO:0044175">
    <property type="term" value="C:host cell endosome membrane"/>
    <property type="evidence" value="ECO:0007669"/>
    <property type="project" value="UniProtKB-SubCell"/>
</dbReference>
<comment type="caution">
    <text evidence="33 34">Lacks conserved residue(s) required for the propagation of feature annotation.</text>
</comment>
<evidence type="ECO:0000256" key="7">
    <source>
        <dbReference type="ARBA" id="ARBA00022506"/>
    </source>
</evidence>
<keyword evidence="22 33" id="KW-1133">Transmembrane helix</keyword>
<dbReference type="InterPro" id="IPR037527">
    <property type="entry name" value="Gp160"/>
</dbReference>
<dbReference type="FunFam" id="2.170.40.20:FF:000003">
    <property type="entry name" value="Envelope glycoprotein gp160"/>
    <property type="match status" value="1"/>
</dbReference>
<evidence type="ECO:0000256" key="17">
    <source>
        <dbReference type="ARBA" id="ARBA00022804"/>
    </source>
</evidence>
<dbReference type="EMBL" id="JQ085296">
    <property type="protein sequence ID" value="AFH01330.1"/>
    <property type="molecule type" value="Genomic_RNA"/>
</dbReference>
<feature type="disulfide bond" evidence="33">
    <location>
        <begin position="212"/>
        <end position="241"/>
    </location>
</feature>
<evidence type="ECO:0000256" key="22">
    <source>
        <dbReference type="ARBA" id="ARBA00022989"/>
    </source>
</evidence>
<evidence type="ECO:0000256" key="26">
    <source>
        <dbReference type="ARBA" id="ARBA00023139"/>
    </source>
</evidence>
<evidence type="ECO:0000256" key="31">
    <source>
        <dbReference type="ARBA" id="ARBA00023296"/>
    </source>
</evidence>
<dbReference type="Gene3D" id="1.20.5.490">
    <property type="entry name" value="Single helix bin"/>
    <property type="match status" value="1"/>
</dbReference>
<dbReference type="GO" id="GO:0019062">
    <property type="term" value="P:virion attachment to host cell"/>
    <property type="evidence" value="ECO:0007669"/>
    <property type="project" value="UniProtKB-UniRule"/>
</dbReference>
<keyword evidence="31 33" id="KW-1160">Virus entry into host cell</keyword>
<comment type="domain">
    <text evidence="33 34">The 17 amino acids long immunosuppressive region is present in many retroviral envelope proteins. Synthetic peptides derived from this relatively conserved sequence inhibit immune function in vitro and in vivo.</text>
</comment>
<feature type="region of interest" description="MPER; binding to GalCer" evidence="33">
    <location>
        <begin position="656"/>
        <end position="677"/>
    </location>
</feature>
<dbReference type="GO" id="GO:0019082">
    <property type="term" value="P:viral protein processing"/>
    <property type="evidence" value="ECO:0007669"/>
    <property type="project" value="UniProtKB-UniRule"/>
</dbReference>
<reference evidence="38" key="1">
    <citation type="journal article" date="2012" name="J. Virol.">
        <title>Sequences in Glycoprotein gp41, the CD4 Binding Site, and the V2 Domain Regulate Sensitivity and Resistance of HIV-1 to Broadly Neutralizing Antibodies.</title>
        <authorList>
            <person name="O'Rourke S.M."/>
            <person name="Schweighardt B."/>
            <person name="Phung P."/>
            <person name="Mesa K.A."/>
            <person name="Vollrath A.L."/>
            <person name="Tatsuno G.P."/>
            <person name="To B."/>
            <person name="Sinangil F."/>
            <person name="Limoli K."/>
            <person name="Wrin T."/>
            <person name="Berman P.W."/>
        </authorList>
    </citation>
    <scope>NUCLEOTIDE SEQUENCE</scope>
    <source>
        <strain evidence="38">108069_005</strain>
        <strain evidence="39">108069_011</strain>
    </source>
</reference>
<comment type="domain">
    <text evidence="33">Some of the most genetically diverse regions of the viral genome are present in Env. They are called variable regions 1 through 5 (V1 through V5). Coreceptor usage of gp120 is determined mainly by the primary structure of the third variable region (V3) in the outer domain of gp120. The sequence of V3 determines which coreceptor, CCR5 and/or CXCR4 (corresponding to R5/macrophage, X4/T cell and R5X4/T cell and macrophage tropism), is used to trigger the fusion potential of the Env complex, and hence which cells the virus can infect. Binding to CCR5 involves a region adjacent in addition to V3.</text>
</comment>
<proteinExistence type="inferred from homology"/>
<feature type="lipid moiety-binding region" description="S-palmitoyl cysteine; by host" evidence="33">
    <location>
        <position position="758"/>
    </location>
</feature>
<evidence type="ECO:0000256" key="35">
    <source>
        <dbReference type="SAM" id="MobiDB-lite"/>
    </source>
</evidence>
<evidence type="ECO:0000256" key="13">
    <source>
        <dbReference type="ARBA" id="ARBA00022685"/>
    </source>
</evidence>
<comment type="domain">
    <text evidence="33">The membrane proximal external region (MPER) present in gp41 is a tryptophan-rich region recognized by the antibodies 2F5, Z13, and 4E10. MPER seems to play a role in fusion.</text>
</comment>
<dbReference type="GO" id="GO:0075512">
    <property type="term" value="P:clathrin-dependent endocytosis of virus by host cell"/>
    <property type="evidence" value="ECO:0007669"/>
    <property type="project" value="UniProtKB-UniRule"/>
</dbReference>
<evidence type="ECO:0000256" key="33">
    <source>
        <dbReference type="HAMAP-Rule" id="MF_04083"/>
    </source>
</evidence>
<evidence type="ECO:0000256" key="14">
    <source>
        <dbReference type="ARBA" id="ARBA00022692"/>
    </source>
</evidence>
<feature type="region of interest" description="CD4-binding loop" evidence="33">
    <location>
        <begin position="356"/>
        <end position="366"/>
    </location>
</feature>
<dbReference type="GO" id="GO:0055036">
    <property type="term" value="C:virion membrane"/>
    <property type="evidence" value="ECO:0007669"/>
    <property type="project" value="UniProtKB-SubCell"/>
</dbReference>
<dbReference type="GO" id="GO:0020002">
    <property type="term" value="C:host cell plasma membrane"/>
    <property type="evidence" value="ECO:0007669"/>
    <property type="project" value="UniProtKB-SubCell"/>
</dbReference>
<dbReference type="InterPro" id="IPR000777">
    <property type="entry name" value="HIV1_Gp120"/>
</dbReference>
<keyword evidence="30 33" id="KW-0449">Lipoprotein</keyword>
<evidence type="ECO:0000256" key="28">
    <source>
        <dbReference type="ARBA" id="ARBA00023180"/>
    </source>
</evidence>
<keyword evidence="11 33" id="KW-0945">Host-virus interaction</keyword>
<dbReference type="CDD" id="cd09909">
    <property type="entry name" value="HIV-1-like_HR1-HR2"/>
    <property type="match status" value="1"/>
</dbReference>
<feature type="domain" description="Retroviral envelope protein GP41-like" evidence="37">
    <location>
        <begin position="524"/>
        <end position="712"/>
    </location>
</feature>
<feature type="coiled-coil region" evidence="33">
    <location>
        <begin position="627"/>
        <end position="661"/>
    </location>
</feature>
<feature type="site" description="Cleavage; by host furin" evidence="33">
    <location>
        <begin position="504"/>
        <end position="505"/>
    </location>
</feature>
<feature type="transmembrane region" description="Helical" evidence="34">
    <location>
        <begin position="12"/>
        <end position="35"/>
    </location>
</feature>
<sequence length="850" mass="96300">MKVKEIRKSCRLLWRWGTMLLGMLMICSAAENLWVTVYYGVPVWKEATTTLFCASDAKAYKTEVHNVWATHACVPTDPNPQEVVLENVTENFNMWKNDMVEQMHEDIISLWDQSLKPCVKLTPLCVTLNCTNLNETKFNITEETRGEIKNCSFNVTTNLRDKVTQEHALFYKLDMVPIENSNDTYRLINCNTSVITQACPKVSFEPIPIHYCAPAGFAILKCNDKKFNGSGPCKNVSTVQCTHGIRPVVSTQLLLNGSLAEGEVIIRSSNFTDNAKTIIVQLNESVVINCTRPNNNTRKSIHIGPGRAFYATGDIIGDIRQAYCNLSSTRWNDTLKKIATKLEEQFKNKTIVFRNSSGGDPEIVMHSFNCGGEFFYCNTTPLFNSIWKDGQLNNTYTKEKNITLQCKIKQIVNRWQEVGKAMYAPPIRGQITCISNITGLLLTRDGGIGNNETGNNNTEIFRPGGGDIRDNWRSELYKYKVVKIEPLGVAPTKAKRRVVQRDKRAIGTLGAMFLGFLGAAGSTMGAASLTLTVQARLLLSGIVQQQNNLLRAIEAQQHMLQLTVWGIKQLQARVLAVERYLRDQQLLGIWGCSGKLICTTAVPWNASWSNKTYDTIWHNMTWMEWEKEIDNYTNIIYSLIEESQNQQERNEQELLELDKWASLWSWFDITQWLWYIKIFIMIVGGLIGLRIVFAVIAIVNRVRQGYSPLSLQTHLPTPRGPDRPEGTGEEGGERDRGGSVRLVTGFLALIWDDLRSLCLFSYHHLRDLLLIAARIVELLGRRGWEALKYWGNLLQYWSQELKNSAVSLLNVTAVAVAEGTDRIIEIIQRACRAILHIPTRIRQGFERALV</sequence>
<feature type="chain" id="PRO_5042641408" description="Envelope glycoprotein gp160" evidence="33">
    <location>
        <begin position="32"/>
        <end position="850"/>
    </location>
</feature>
<evidence type="ECO:0000256" key="20">
    <source>
        <dbReference type="ARBA" id="ARBA00022879"/>
    </source>
</evidence>
<evidence type="ECO:0000313" key="39">
    <source>
        <dbReference type="EMBL" id="AFH01330.1"/>
    </source>
</evidence>
<keyword evidence="23 33" id="KW-1039">Host endosome</keyword>
<evidence type="ECO:0000256" key="25">
    <source>
        <dbReference type="ARBA" id="ARBA00023136"/>
    </source>
</evidence>
<feature type="region of interest" description="Immunosuppression" evidence="33">
    <location>
        <begin position="568"/>
        <end position="586"/>
    </location>
</feature>
<organism evidence="38">
    <name type="scientific">Human immunodeficiency virus type 1</name>
    <name type="common">HIV-1</name>
    <dbReference type="NCBI Taxonomy" id="11676"/>
    <lineage>
        <taxon>Viruses</taxon>
        <taxon>Riboviria</taxon>
        <taxon>Pararnavirae</taxon>
        <taxon>Artverviricota</taxon>
        <taxon>Revtraviricetes</taxon>
        <taxon>Ortervirales</taxon>
        <taxon>Retroviridae</taxon>
        <taxon>Orthoretrovirinae</taxon>
        <taxon>Lentivirus</taxon>
        <taxon>Lentivirus humimdef1</taxon>
    </lineage>
</organism>
<evidence type="ECO:0000256" key="15">
    <source>
        <dbReference type="ARBA" id="ARBA00022703"/>
    </source>
</evidence>
<protein>
    <recommendedName>
        <fullName evidence="33">Envelope glycoprotein gp160</fullName>
    </recommendedName>
    <alternativeName>
        <fullName evidence="33">Env polyprotein</fullName>
    </alternativeName>
    <component>
        <recommendedName>
            <fullName evidence="33">Surface protein gp120</fullName>
            <shortName evidence="33">SU</shortName>
        </recommendedName>
        <alternativeName>
            <fullName evidence="33">Glycoprotein 120</fullName>
            <shortName evidence="33">gp120</shortName>
        </alternativeName>
    </component>
    <component>
        <recommendedName>
            <fullName evidence="33">Transmembrane protein gp41</fullName>
            <shortName evidence="33">TM</shortName>
        </recommendedName>
        <alternativeName>
            <fullName evidence="33">Glycoprotein 41</fullName>
            <shortName evidence="33">gp41</shortName>
        </alternativeName>
    </component>
</protein>
<dbReference type="Pfam" id="PF00517">
    <property type="entry name" value="GP41"/>
    <property type="match status" value="1"/>
</dbReference>
<dbReference type="SUPFAM" id="SSF56502">
    <property type="entry name" value="gp120 core"/>
    <property type="match status" value="2"/>
</dbReference>
<comment type="subcellular location">
    <molecule>Transmembrane protein gp41</molecule>
    <subcellularLocation>
        <location evidence="33">Virion membrane</location>
        <topology evidence="33">Single-pass type I membrane protein</topology>
    </subcellularLocation>
    <subcellularLocation>
        <location evidence="33">Host cell membrane</location>
        <topology evidence="33">Single-pass type I membrane protein</topology>
    </subcellularLocation>
    <subcellularLocation>
        <location evidence="33">Host endosome membrane</location>
        <topology evidence="33">Single-pass type I membrane protein</topology>
    </subcellularLocation>
    <text evidence="33">It is probably concentrated at the site of budding and incorporated into the virions possibly by contacts between the cytoplasmic tail of Env and the N-terminus of Gag.</text>
</comment>
<comment type="similarity">
    <text evidence="33">Belongs to the HIV-1 env protein family.</text>
</comment>
<name>H9XQ18_HV1</name>
<evidence type="ECO:0000256" key="34">
    <source>
        <dbReference type="RuleBase" id="RU363095"/>
    </source>
</evidence>
<dbReference type="GO" id="GO:0019031">
    <property type="term" value="C:viral envelope"/>
    <property type="evidence" value="ECO:0007669"/>
    <property type="project" value="UniProtKB-KW"/>
</dbReference>
<evidence type="ECO:0000256" key="2">
    <source>
        <dbReference type="ARBA" id="ARBA00004433"/>
    </source>
</evidence>
<gene>
    <name evidence="33 38" type="primary">env</name>
</gene>
<dbReference type="GO" id="GO:0019064">
    <property type="term" value="P:fusion of virus membrane with host plasma membrane"/>
    <property type="evidence" value="ECO:0007669"/>
    <property type="project" value="UniProtKB-UniRule"/>
</dbReference>
<evidence type="ECO:0000256" key="30">
    <source>
        <dbReference type="ARBA" id="ARBA00023288"/>
    </source>
</evidence>
<dbReference type="HAMAP" id="MF_04083">
    <property type="entry name" value="HIV_ENV"/>
    <property type="match status" value="1"/>
</dbReference>
<feature type="short sequence motif" description="YXXL motif; contains endocytosis signal" evidence="33">
    <location>
        <begin position="706"/>
        <end position="709"/>
    </location>
</feature>
<feature type="domain" description="Human immunodeficiency virus 1 envelope glycoprotein Gp120" evidence="36">
    <location>
        <begin position="33"/>
        <end position="135"/>
    </location>
</feature>
<comment type="function">
    <text evidence="33">Transmembrane protein gp41: Acts as a class I viral fusion protein. Under the current model, the protein has at least 3 conformational states: pre-fusion native state, pre-hairpin intermediate state, and post-fusion hairpin state. During fusion of viral and target intracellular membranes, the coiled coil regions (heptad repeats) assume a trimer-of-hairpins structure, positioning the fusion peptide in close proximity to the C-terminal region of the ectodomain. The formation of this structure appears to drive apposition and subsequent fusion of viral and target cell membranes. Complete fusion occurs in host cell endosomes and is dynamin-dependent, however some lipid transfer might occur at the plasma membrane. The virus undergoes clathrin-dependent internalization long before endosomal fusion, thus minimizing the surface exposure of conserved viral epitopes during fusion and reducing the efficacy of inhibitors targeting these epitopes. Membranes fusion leads to delivery of the nucleocapsid into the cytoplasm.</text>
</comment>
<keyword evidence="17 33" id="KW-1161">Viral attachment to host cell</keyword>
<comment type="miscellaneous">
    <text evidence="33">HIV-1 lineages are divided in three main groups, M (for Major), O (for Outlier), and N (for New, or Non-M, Non-O). The vast majority of strains found worldwide belong to the group M. Group O seems to be endemic to and largely confined to Cameroon and neighboring countries in West Central Africa, where these viruses represent a small minority of HIV-1 strains. The group N is represented by a limited number of isolates from Cameroonian persons. The group M is further subdivided in 9 clades or subtypes (A to D, F to H, J and K).</text>
</comment>
<evidence type="ECO:0000256" key="27">
    <source>
        <dbReference type="ARBA" id="ARBA00023157"/>
    </source>
</evidence>
<dbReference type="GO" id="GO:0016020">
    <property type="term" value="C:membrane"/>
    <property type="evidence" value="ECO:0007669"/>
    <property type="project" value="UniProtKB-UniRule"/>
</dbReference>
<dbReference type="InterPro" id="IPR000328">
    <property type="entry name" value="GP41-like"/>
</dbReference>
<feature type="transmembrane region" description="Helical" evidence="34">
    <location>
        <begin position="672"/>
        <end position="699"/>
    </location>
</feature>
<dbReference type="FunFam" id="2.170.40.20:FF:000001">
    <property type="entry name" value="Envelope glycoprotein gp160"/>
    <property type="match status" value="1"/>
</dbReference>
<keyword evidence="12 33" id="KW-1162">Viral penetration into host cytoplasm</keyword>
<keyword evidence="19 33" id="KW-1043">Host membrane</keyword>
<dbReference type="GO" id="GO:0039654">
    <property type="term" value="P:fusion of virus membrane with host endosome membrane"/>
    <property type="evidence" value="ECO:0007669"/>
    <property type="project" value="UniProtKB-UniRule"/>
</dbReference>
<evidence type="ECO:0000256" key="6">
    <source>
        <dbReference type="ARBA" id="ARBA00004650"/>
    </source>
</evidence>
<keyword evidence="18 33" id="KW-0946">Virion</keyword>
<organismHost>
    <name type="scientific">Homo sapiens</name>
    <name type="common">Human</name>
    <dbReference type="NCBI Taxonomy" id="9606"/>
</organismHost>
<comment type="function">
    <text evidence="33">Surface protein gp120: Attaches the virus to the host lymphoid cell by binding to the primary receptor CD4. This interaction induces a structural rearrangement creating a high affinity binding site for a chemokine coreceptor like CXCR4 and/or CCR5. Acts as a ligand for CD209/DC-SIGN and CLEC4M/DC-SIGNR, which are respectively found on dendritic cells (DCs), and on endothelial cells of liver sinusoids and lymph node sinuses. These interactions allow capture of viral particles at mucosal surfaces by these cells and subsequent transmission to permissive cells. HIV subverts the migration properties of dendritic cells to gain access to CD4+ T-cells in lymph nodes. Virus transmission to permissive T-cells occurs either in trans (without DCs infection, through viral capture and transmission), or in cis (following DCs productive infection, through the usual CD4-gp120 interaction), thereby inducing a robust infection. In trans infection, bound virions remain infectious over days and it is proposed that they are not degraded, but protected in non-lysosomal acidic organelles within the DCs close to the cell membrane thus contributing to the viral infectious potential during DCs' migration from the periphery to the lymphoid tissues. On arrival at lymphoid tissues, intact virions recycle back to DCs' cell surface allowing virus transmission to CD4+ T-cells.</text>
</comment>
<keyword evidence="9 33" id="KW-1032">Host cell membrane</keyword>
<evidence type="ECO:0000256" key="24">
    <source>
        <dbReference type="ARBA" id="ARBA00023054"/>
    </source>
</evidence>
<feature type="region of interest" description="Disordered" evidence="35">
    <location>
        <begin position="711"/>
        <end position="737"/>
    </location>
</feature>